<dbReference type="CDD" id="cd14688">
    <property type="entry name" value="bZIP_YAP"/>
    <property type="match status" value="1"/>
</dbReference>
<protein>
    <recommendedName>
        <fullName evidence="4">BZIP domain-containing protein</fullName>
    </recommendedName>
</protein>
<evidence type="ECO:0000313" key="3">
    <source>
        <dbReference type="Proteomes" id="UP000801864"/>
    </source>
</evidence>
<dbReference type="Pfam" id="PF11905">
    <property type="entry name" value="DUF3425"/>
    <property type="match status" value="1"/>
</dbReference>
<sequence>MPPESLETLQQAVSSLKRKKKPVRRDMEKRRQQNVQAQKKYREKQRQRLETLKAIAASAKQNYANERPFSQTSPSEVAMQSDNSSSISSAPHQGSSTERPPLNSQPESTPLSQSTGDSHSAFSSFVVPKKLQSTISQPNDNPSPFGIGNIHSISSPPASTPGEWQLQTSPSNTTHSHPPSPTWDSCTHVSSSFLIRDKTRQTFSPYWTTTIECGCLIPHVQLRSRDPFSHSDTHIITFGADGMATDSCTSSSIHIERVCIAAALYTLVKYMGIGEETFCADDSLSPFYRPSLEFADDATRNRTIGMVQQMYKTLKPDLRPSAEQILVKHHPYIDILPFPTLRRNLIMHQKEIDEDEFLNDTLTGLICWGGVGKVGNDTDNVTGHAAAETAWDARSWEAKVWFLRKYWWLLGGEDGELVRQSEWWRSVRGEELKLDLVGLKS</sequence>
<comment type="caution">
    <text evidence="2">The sequence shown here is derived from an EMBL/GenBank/DDBJ whole genome shotgun (WGS) entry which is preliminary data.</text>
</comment>
<dbReference type="PANTHER" id="PTHR38116:SF5">
    <property type="entry name" value="BZIP DOMAIN-CONTAINING PROTEIN"/>
    <property type="match status" value="1"/>
</dbReference>
<dbReference type="EMBL" id="QLNT01000032">
    <property type="protein sequence ID" value="KAF3056661.1"/>
    <property type="molecule type" value="Genomic_DNA"/>
</dbReference>
<dbReference type="InterPro" id="IPR021833">
    <property type="entry name" value="DUF3425"/>
</dbReference>
<name>A0A9P4X492_9HYPO</name>
<organism evidence="2 3">
    <name type="scientific">Trichoderma lentiforme</name>
    <dbReference type="NCBI Taxonomy" id="1567552"/>
    <lineage>
        <taxon>Eukaryota</taxon>
        <taxon>Fungi</taxon>
        <taxon>Dikarya</taxon>
        <taxon>Ascomycota</taxon>
        <taxon>Pezizomycotina</taxon>
        <taxon>Sordariomycetes</taxon>
        <taxon>Hypocreomycetidae</taxon>
        <taxon>Hypocreales</taxon>
        <taxon>Hypocreaceae</taxon>
        <taxon>Trichoderma</taxon>
    </lineage>
</organism>
<evidence type="ECO:0000313" key="2">
    <source>
        <dbReference type="EMBL" id="KAF3056661.1"/>
    </source>
</evidence>
<proteinExistence type="predicted"/>
<accession>A0A9P4X492</accession>
<gene>
    <name evidence="2" type="ORF">CFAM422_012738</name>
</gene>
<dbReference type="PANTHER" id="PTHR38116">
    <property type="entry name" value="CHROMOSOME 7, WHOLE GENOME SHOTGUN SEQUENCE"/>
    <property type="match status" value="1"/>
</dbReference>
<evidence type="ECO:0000256" key="1">
    <source>
        <dbReference type="SAM" id="MobiDB-lite"/>
    </source>
</evidence>
<feature type="compositionally biased region" description="Polar residues" evidence="1">
    <location>
        <begin position="131"/>
        <end position="142"/>
    </location>
</feature>
<evidence type="ECO:0008006" key="4">
    <source>
        <dbReference type="Google" id="ProtNLM"/>
    </source>
</evidence>
<dbReference type="Proteomes" id="UP000801864">
    <property type="component" value="Unassembled WGS sequence"/>
</dbReference>
<reference evidence="2 3" key="1">
    <citation type="submission" date="2018-06" db="EMBL/GenBank/DDBJ databases">
        <title>Genome analysis of cellulolytic fungus Trichoderma lentiforme CFAM-422.</title>
        <authorList>
            <person name="Steindorff A.S."/>
            <person name="Formighieri E.F."/>
            <person name="Midorikawa G.E.O."/>
            <person name="Tamietti M.S."/>
            <person name="Ramos E.Z."/>
            <person name="Silva A.S."/>
            <person name="Bon E.P.S."/>
            <person name="Mendes T.D."/>
            <person name="Damaso M.C.T."/>
            <person name="Favaro L.C.L."/>
        </authorList>
    </citation>
    <scope>NUCLEOTIDE SEQUENCE [LARGE SCALE GENOMIC DNA]</scope>
    <source>
        <strain evidence="2 3">CFAM-422</strain>
    </source>
</reference>
<keyword evidence="3" id="KW-1185">Reference proteome</keyword>
<feature type="compositionally biased region" description="Polar residues" evidence="1">
    <location>
        <begin position="59"/>
        <end position="123"/>
    </location>
</feature>
<dbReference type="AlphaFoldDB" id="A0A9P4X492"/>
<feature type="compositionally biased region" description="Low complexity" evidence="1">
    <location>
        <begin position="168"/>
        <end position="177"/>
    </location>
</feature>
<feature type="region of interest" description="Disordered" evidence="1">
    <location>
        <begin position="1"/>
        <end position="183"/>
    </location>
</feature>